<feature type="region of interest" description="Disordered" evidence="1">
    <location>
        <begin position="428"/>
        <end position="505"/>
    </location>
</feature>
<reference evidence="2" key="2">
    <citation type="submission" date="2022-01" db="EMBL/GenBank/DDBJ databases">
        <authorList>
            <person name="Yamashiro T."/>
            <person name="Shiraishi A."/>
            <person name="Satake H."/>
            <person name="Nakayama K."/>
        </authorList>
    </citation>
    <scope>NUCLEOTIDE SEQUENCE</scope>
</reference>
<reference evidence="2" key="1">
    <citation type="journal article" date="2022" name="Int. J. Mol. Sci.">
        <title>Draft Genome of Tanacetum Coccineum: Genomic Comparison of Closely Related Tanacetum-Family Plants.</title>
        <authorList>
            <person name="Yamashiro T."/>
            <person name="Shiraishi A."/>
            <person name="Nakayama K."/>
            <person name="Satake H."/>
        </authorList>
    </citation>
    <scope>NUCLEOTIDE SEQUENCE</scope>
</reference>
<evidence type="ECO:0000313" key="3">
    <source>
        <dbReference type="Proteomes" id="UP001151760"/>
    </source>
</evidence>
<feature type="compositionally biased region" description="Polar residues" evidence="1">
    <location>
        <begin position="207"/>
        <end position="221"/>
    </location>
</feature>
<feature type="region of interest" description="Disordered" evidence="1">
    <location>
        <begin position="352"/>
        <end position="373"/>
    </location>
</feature>
<evidence type="ECO:0000256" key="1">
    <source>
        <dbReference type="SAM" id="MobiDB-lite"/>
    </source>
</evidence>
<feature type="region of interest" description="Disordered" evidence="1">
    <location>
        <begin position="175"/>
        <end position="228"/>
    </location>
</feature>
<comment type="caution">
    <text evidence="2">The sequence shown here is derived from an EMBL/GenBank/DDBJ whole genome shotgun (WGS) entry which is preliminary data.</text>
</comment>
<feature type="compositionally biased region" description="Low complexity" evidence="1">
    <location>
        <begin position="282"/>
        <end position="292"/>
    </location>
</feature>
<evidence type="ECO:0000313" key="2">
    <source>
        <dbReference type="EMBL" id="GJT03875.1"/>
    </source>
</evidence>
<feature type="region of interest" description="Disordered" evidence="1">
    <location>
        <begin position="274"/>
        <end position="308"/>
    </location>
</feature>
<dbReference type="EMBL" id="BQNB010012464">
    <property type="protein sequence ID" value="GJT03875.1"/>
    <property type="molecule type" value="Genomic_DNA"/>
</dbReference>
<proteinExistence type="predicted"/>
<gene>
    <name evidence="2" type="ORF">Tco_0838337</name>
</gene>
<dbReference type="Proteomes" id="UP001151760">
    <property type="component" value="Unassembled WGS sequence"/>
</dbReference>
<organism evidence="2 3">
    <name type="scientific">Tanacetum coccineum</name>
    <dbReference type="NCBI Taxonomy" id="301880"/>
    <lineage>
        <taxon>Eukaryota</taxon>
        <taxon>Viridiplantae</taxon>
        <taxon>Streptophyta</taxon>
        <taxon>Embryophyta</taxon>
        <taxon>Tracheophyta</taxon>
        <taxon>Spermatophyta</taxon>
        <taxon>Magnoliopsida</taxon>
        <taxon>eudicotyledons</taxon>
        <taxon>Gunneridae</taxon>
        <taxon>Pentapetalae</taxon>
        <taxon>asterids</taxon>
        <taxon>campanulids</taxon>
        <taxon>Asterales</taxon>
        <taxon>Asteraceae</taxon>
        <taxon>Asteroideae</taxon>
        <taxon>Anthemideae</taxon>
        <taxon>Anthemidinae</taxon>
        <taxon>Tanacetum</taxon>
    </lineage>
</organism>
<feature type="compositionally biased region" description="Basic and acidic residues" evidence="1">
    <location>
        <begin position="464"/>
        <end position="505"/>
    </location>
</feature>
<sequence length="594" mass="67150">MNNHPLTGRTSEGLFIQKKKLLFLVNIKDPAISISDQLLSTQTHPFELPSTGDTVLDFVNELGYPEPIEFVSSIRTNYVYQPWRAILSLLNQCRTGKTSGSDKPRHPVLQMLWGIVTQTNIDPCRAHNLWKSETVEVLEWQSPDPLITEANQQSPYFQPSENGCCEYHENSSRRCKVQPATSVATPKKTDNTTQSNNQAAPHRQRLPSGQASTEIWKTPQENGRRPEKGDDAVLERAFKLSLDQPSATWCWRTSRGNDHGNRFRSKLPKYCKNGRRERPFCQSDDQSSSDFDNGPRAQPDDVNFLRNHTDSDATHPWIAPFRQIQFQNISAVTLHQSNTEATTITTSLLKSLHSHRPSAMNQNEQDEETDSTYSIRQTDKVDLEEFDLKSALFSHMNKKKSANKNTTNYRLYHALMEALIADEEAMDKKLRPSPSAGSNQGRESDASASKQHPSFTSTGWQITDTRDTGADSSMHRSDPESEHSEQSSDDISKQDERNDSDMEDTGKMLTSKVSTTTCLSHFQIVRDLLRLNHSRRKTYDIGVLSNGSVKRTERKKLCKADLEVLSMASLTGGVGGREFYIQQHSESSDREAVR</sequence>
<keyword evidence="3" id="KW-1185">Reference proteome</keyword>
<name>A0ABQ5AMI3_9ASTR</name>
<accession>A0ABQ5AMI3</accession>
<feature type="compositionally biased region" description="Polar residues" evidence="1">
    <location>
        <begin position="435"/>
        <end position="463"/>
    </location>
</feature>
<protein>
    <submittedName>
        <fullName evidence="2">Uncharacterized protein</fullName>
    </submittedName>
</protein>